<dbReference type="EMBL" id="FOKG01000002">
    <property type="protein sequence ID" value="SFA93930.1"/>
    <property type="molecule type" value="Genomic_DNA"/>
</dbReference>
<evidence type="ECO:0000313" key="3">
    <source>
        <dbReference type="Proteomes" id="UP000243799"/>
    </source>
</evidence>
<evidence type="ECO:0008006" key="4">
    <source>
        <dbReference type="Google" id="ProtNLM"/>
    </source>
</evidence>
<feature type="compositionally biased region" description="Acidic residues" evidence="1">
    <location>
        <begin position="102"/>
        <end position="124"/>
    </location>
</feature>
<accession>A0A1I0X0H7</accession>
<organism evidence="2 3">
    <name type="scientific">Amycolatopsis marina</name>
    <dbReference type="NCBI Taxonomy" id="490629"/>
    <lineage>
        <taxon>Bacteria</taxon>
        <taxon>Bacillati</taxon>
        <taxon>Actinomycetota</taxon>
        <taxon>Actinomycetes</taxon>
        <taxon>Pseudonocardiales</taxon>
        <taxon>Pseudonocardiaceae</taxon>
        <taxon>Amycolatopsis</taxon>
    </lineage>
</organism>
<feature type="compositionally biased region" description="Polar residues" evidence="1">
    <location>
        <begin position="78"/>
        <end position="93"/>
    </location>
</feature>
<name>A0A1I0X0H7_9PSEU</name>
<dbReference type="STRING" id="490629.SAMN05216266_102339"/>
<dbReference type="AlphaFoldDB" id="A0A1I0X0H7"/>
<evidence type="ECO:0000313" key="2">
    <source>
        <dbReference type="EMBL" id="SFA93930.1"/>
    </source>
</evidence>
<evidence type="ECO:0000256" key="1">
    <source>
        <dbReference type="SAM" id="MobiDB-lite"/>
    </source>
</evidence>
<proteinExistence type="predicted"/>
<keyword evidence="3" id="KW-1185">Reference proteome</keyword>
<gene>
    <name evidence="2" type="ORF">SAMN05216266_102339</name>
</gene>
<dbReference type="Proteomes" id="UP000243799">
    <property type="component" value="Unassembled WGS sequence"/>
</dbReference>
<protein>
    <recommendedName>
        <fullName evidence="4">Small secreted hydrophilic protein</fullName>
    </recommendedName>
</protein>
<feature type="region of interest" description="Disordered" evidence="1">
    <location>
        <begin position="50"/>
        <end position="124"/>
    </location>
</feature>
<sequence>MKKFSSPPHLRVPGRRHDGLMKLAARLTVPLAVIAVPLTAALASYVLTEDVPPPDVPAQVRIGQVEGPDGGDSRLGPSGTQQSEPAPGTSTMQVVPPPPPISDDDDDDQDDDSDDDGDDDEDDD</sequence>
<reference evidence="3" key="1">
    <citation type="submission" date="2016-10" db="EMBL/GenBank/DDBJ databases">
        <authorList>
            <person name="Varghese N."/>
            <person name="Submissions S."/>
        </authorList>
    </citation>
    <scope>NUCLEOTIDE SEQUENCE [LARGE SCALE GENOMIC DNA]</scope>
    <source>
        <strain evidence="3">CGMCC 4.3568</strain>
    </source>
</reference>